<proteinExistence type="predicted"/>
<name>A0A9E7R608_9EURY</name>
<evidence type="ECO:0000313" key="4">
    <source>
        <dbReference type="Proteomes" id="UP001057580"/>
    </source>
</evidence>
<dbReference type="RefSeq" id="WP_260643669.1">
    <property type="nucleotide sequence ID" value="NZ_CP104003.1"/>
</dbReference>
<feature type="transmembrane region" description="Helical" evidence="1">
    <location>
        <begin position="83"/>
        <end position="101"/>
    </location>
</feature>
<dbReference type="AlphaFoldDB" id="A0A9E7R608"/>
<organism evidence="3 4">
    <name type="scientific">Salinirubellus salinus</name>
    <dbReference type="NCBI Taxonomy" id="1364945"/>
    <lineage>
        <taxon>Archaea</taxon>
        <taxon>Methanobacteriati</taxon>
        <taxon>Methanobacteriota</taxon>
        <taxon>Stenosarchaea group</taxon>
        <taxon>Halobacteria</taxon>
        <taxon>Halobacteriales</taxon>
        <taxon>Natronomonadaceae</taxon>
        <taxon>Salinirubellus</taxon>
    </lineage>
</organism>
<feature type="transmembrane region" description="Helical" evidence="1">
    <location>
        <begin position="53"/>
        <end position="71"/>
    </location>
</feature>
<protein>
    <submittedName>
        <fullName evidence="3">DUF5658 family protein</fullName>
    </submittedName>
</protein>
<accession>A0A9E7R608</accession>
<keyword evidence="1" id="KW-0812">Transmembrane</keyword>
<dbReference type="EMBL" id="CP104003">
    <property type="protein sequence ID" value="UWM56555.1"/>
    <property type="molecule type" value="Genomic_DNA"/>
</dbReference>
<sequence>MDLPSQLADAEGTVWVVAVLAYGAGDTLTTWVGLRSGRGAEAGPLAAPLVETYGILGLVGLKVVTLALFYLTWRVARPPARVAVPLAVALVGVGVTAWNLAVVSA</sequence>
<feature type="transmembrane region" description="Helical" evidence="1">
    <location>
        <begin position="12"/>
        <end position="33"/>
    </location>
</feature>
<keyword evidence="4" id="KW-1185">Reference proteome</keyword>
<dbReference type="InterPro" id="IPR043717">
    <property type="entry name" value="DUF5658"/>
</dbReference>
<evidence type="ECO:0000259" key="2">
    <source>
        <dbReference type="Pfam" id="PF18902"/>
    </source>
</evidence>
<gene>
    <name evidence="3" type="ORF">N0B31_09735</name>
</gene>
<keyword evidence="1" id="KW-1133">Transmembrane helix</keyword>
<keyword evidence="1" id="KW-0472">Membrane</keyword>
<feature type="domain" description="DUF5658" evidence="2">
    <location>
        <begin position="17"/>
        <end position="103"/>
    </location>
</feature>
<dbReference type="Pfam" id="PF18902">
    <property type="entry name" value="DUF5658"/>
    <property type="match status" value="1"/>
</dbReference>
<evidence type="ECO:0000313" key="3">
    <source>
        <dbReference type="EMBL" id="UWM56555.1"/>
    </source>
</evidence>
<dbReference type="KEGG" id="ssai:N0B31_09735"/>
<reference evidence="3" key="1">
    <citation type="submission" date="2022-09" db="EMBL/GenBank/DDBJ databases">
        <title>Diverse halophilic archaea isolated from saline environments.</title>
        <authorList>
            <person name="Cui H.-L."/>
        </authorList>
    </citation>
    <scope>NUCLEOTIDE SEQUENCE</scope>
    <source>
        <strain evidence="3">ZS-35-S2</strain>
    </source>
</reference>
<evidence type="ECO:0000256" key="1">
    <source>
        <dbReference type="SAM" id="Phobius"/>
    </source>
</evidence>
<dbReference type="GeneID" id="74942703"/>
<dbReference type="Proteomes" id="UP001057580">
    <property type="component" value="Chromosome"/>
</dbReference>